<keyword evidence="13" id="KW-1185">Reference proteome</keyword>
<dbReference type="PROSITE" id="PS51847">
    <property type="entry name" value="SMP"/>
    <property type="match status" value="1"/>
</dbReference>
<keyword evidence="3 10" id="KW-0812">Transmembrane</keyword>
<evidence type="ECO:0000256" key="9">
    <source>
        <dbReference type="SAM" id="MobiDB-lite"/>
    </source>
</evidence>
<dbReference type="InterPro" id="IPR031468">
    <property type="entry name" value="SMP_LBD"/>
</dbReference>
<protein>
    <recommendedName>
        <fullName evidence="11">SMP-LTD domain-containing protein</fullName>
    </recommendedName>
</protein>
<evidence type="ECO:0000256" key="2">
    <source>
        <dbReference type="ARBA" id="ARBA00022448"/>
    </source>
</evidence>
<feature type="region of interest" description="Disordered" evidence="9">
    <location>
        <begin position="637"/>
        <end position="706"/>
    </location>
</feature>
<feature type="compositionally biased region" description="Basic and acidic residues" evidence="9">
    <location>
        <begin position="310"/>
        <end position="328"/>
    </location>
</feature>
<feature type="compositionally biased region" description="Polar residues" evidence="9">
    <location>
        <begin position="484"/>
        <end position="497"/>
    </location>
</feature>
<evidence type="ECO:0000259" key="11">
    <source>
        <dbReference type="PROSITE" id="PS51847"/>
    </source>
</evidence>
<evidence type="ECO:0000256" key="3">
    <source>
        <dbReference type="ARBA" id="ARBA00022692"/>
    </source>
</evidence>
<dbReference type="Proteomes" id="UP000077202">
    <property type="component" value="Unassembled WGS sequence"/>
</dbReference>
<feature type="region of interest" description="Disordered" evidence="9">
    <location>
        <begin position="760"/>
        <end position="833"/>
    </location>
</feature>
<gene>
    <name evidence="12" type="ORF">AXG93_48s1190</name>
</gene>
<keyword evidence="5 10" id="KW-1133">Transmembrane helix</keyword>
<dbReference type="EMBL" id="LVLJ01002476">
    <property type="protein sequence ID" value="OAE24771.1"/>
    <property type="molecule type" value="Genomic_DNA"/>
</dbReference>
<keyword evidence="6" id="KW-0445">Lipid transport</keyword>
<feature type="compositionally biased region" description="Basic and acidic residues" evidence="9">
    <location>
        <begin position="503"/>
        <end position="513"/>
    </location>
</feature>
<comment type="subcellular location">
    <subcellularLocation>
        <location evidence="1">Endoplasmic reticulum membrane</location>
    </subcellularLocation>
</comment>
<dbReference type="CDD" id="cd21675">
    <property type="entry name" value="SMP_TEX2"/>
    <property type="match status" value="1"/>
</dbReference>
<comment type="caution">
    <text evidence="12">The sequence shown here is derived from an EMBL/GenBank/DDBJ whole genome shotgun (WGS) entry which is preliminary data.</text>
</comment>
<accession>A0A176VWP1</accession>
<feature type="region of interest" description="Disordered" evidence="9">
    <location>
        <begin position="308"/>
        <end position="352"/>
    </location>
</feature>
<proteinExistence type="predicted"/>
<sequence>MSGGDGDSTSDSVVAALSAYSARYYKWTAMFGCGSAFLSGVLVILLIEALVVMFVVMRSVEKKQRLSIPHSSSVSVEIPENKLDIKLTGGVWITALPLGDIKKMYTRREKALREKLAKEEKNDNEKGSKDSKSKRDVLRDYTQITPVFRRAKLHGTILHLSGPGAPTGEHVRLEGCVVLAVSGSTEPTRKWAKKFPLKVHHASREVYKGSHDCLLYLDTGWEKEKWCEALRAAAKPQSNEGDPFFKQKKEYKEYLLRVENQFPFFSLANSGRLAYVVDDRMKALKGEPNSSSLKKSRQLWKKFIRRNGKSGRESKSSDGRQDVVKGDEMAVAEEGSSRGSNSSVGGSPGDAVLAASSTEDFVPEASLAKDEIFRTRQLSKVPTPNYIGKIECTHLDLGNSPPLARNMTLLPVNEEGSWGLEADLEYHGGAILTIETRIDVRDSNSREKVVAQGLEPTLAGAAAADLLAKGLETYSEELNLNVQEGNPSADQRNSGGTSSSSRPDVRSSEEASRKGWMHSQLTNVKSIMSKVAEQVPLALTIKVVQVRGKLQMRIKPPPSDRVWFSFTQMPTLELVPEPCIGDHKISSGPLGQFIVNQIKILLRDTMVFPQFEDLSYSWMMSVKDNWLPRDAVPLPFVSEQASDQNNDKERRDEKRSQLRKEGSVDTTRIDTSGAGVGPSKSLPGISSQYEQDISPSPPLSPLKRSVGSLSLPEMHVDTTLEYDLRRPLLEKEGLLLEASTRVSEIACLPPEKNQHVSVWQAQQASSSDSESGHVNQGVVDQLERQASSRVPGSKRSKVLGFGKKMGTKLEEKSRNVLEKIRDRSQMGPEHSHE</sequence>
<evidence type="ECO:0000256" key="5">
    <source>
        <dbReference type="ARBA" id="ARBA00022989"/>
    </source>
</evidence>
<evidence type="ECO:0000256" key="7">
    <source>
        <dbReference type="ARBA" id="ARBA00023121"/>
    </source>
</evidence>
<feature type="compositionally biased region" description="Low complexity" evidence="9">
    <location>
        <begin position="760"/>
        <end position="769"/>
    </location>
</feature>
<organism evidence="12 13">
    <name type="scientific">Marchantia polymorpha subsp. ruderalis</name>
    <dbReference type="NCBI Taxonomy" id="1480154"/>
    <lineage>
        <taxon>Eukaryota</taxon>
        <taxon>Viridiplantae</taxon>
        <taxon>Streptophyta</taxon>
        <taxon>Embryophyta</taxon>
        <taxon>Marchantiophyta</taxon>
        <taxon>Marchantiopsida</taxon>
        <taxon>Marchantiidae</taxon>
        <taxon>Marchantiales</taxon>
        <taxon>Marchantiaceae</taxon>
        <taxon>Marchantia</taxon>
    </lineage>
</organism>
<evidence type="ECO:0000313" key="12">
    <source>
        <dbReference type="EMBL" id="OAE24771.1"/>
    </source>
</evidence>
<dbReference type="GO" id="GO:0006869">
    <property type="term" value="P:lipid transport"/>
    <property type="evidence" value="ECO:0007669"/>
    <property type="project" value="UniProtKB-KW"/>
</dbReference>
<evidence type="ECO:0000313" key="13">
    <source>
        <dbReference type="Proteomes" id="UP000077202"/>
    </source>
</evidence>
<evidence type="ECO:0000256" key="10">
    <source>
        <dbReference type="SAM" id="Phobius"/>
    </source>
</evidence>
<evidence type="ECO:0000256" key="6">
    <source>
        <dbReference type="ARBA" id="ARBA00023055"/>
    </source>
</evidence>
<evidence type="ECO:0000256" key="1">
    <source>
        <dbReference type="ARBA" id="ARBA00004586"/>
    </source>
</evidence>
<reference evidence="12" key="1">
    <citation type="submission" date="2016-03" db="EMBL/GenBank/DDBJ databases">
        <title>Mechanisms controlling the formation of the plant cell surface in tip-growing cells are functionally conserved among land plants.</title>
        <authorList>
            <person name="Honkanen S."/>
            <person name="Jones V.A."/>
            <person name="Morieri G."/>
            <person name="Champion C."/>
            <person name="Hetherington A.J."/>
            <person name="Kelly S."/>
            <person name="Saint-Marcoux D."/>
            <person name="Proust H."/>
            <person name="Prescott H."/>
            <person name="Dolan L."/>
        </authorList>
    </citation>
    <scope>NUCLEOTIDE SEQUENCE [LARGE SCALE GENOMIC DNA]</scope>
    <source>
        <tissue evidence="12">Whole gametophyte</tissue>
    </source>
</reference>
<dbReference type="GO" id="GO:0008289">
    <property type="term" value="F:lipid binding"/>
    <property type="evidence" value="ECO:0007669"/>
    <property type="project" value="UniProtKB-KW"/>
</dbReference>
<keyword evidence="8 10" id="KW-0472">Membrane</keyword>
<dbReference type="InterPro" id="IPR057080">
    <property type="entry name" value="PH_SMPa"/>
</dbReference>
<keyword evidence="2" id="KW-0813">Transport</keyword>
<keyword evidence="4" id="KW-0256">Endoplasmic reticulum</keyword>
<feature type="region of interest" description="Disordered" evidence="9">
    <location>
        <begin position="484"/>
        <end position="516"/>
    </location>
</feature>
<dbReference type="PANTHER" id="PTHR13466">
    <property type="entry name" value="TEX2 PROTEIN-RELATED"/>
    <property type="match status" value="1"/>
</dbReference>
<dbReference type="PANTHER" id="PTHR13466:SF0">
    <property type="entry name" value="SMP-LTD DOMAIN-CONTAINING PROTEIN"/>
    <property type="match status" value="1"/>
</dbReference>
<feature type="domain" description="SMP-LTD" evidence="11">
    <location>
        <begin position="342"/>
        <end position="617"/>
    </location>
</feature>
<feature type="compositionally biased region" description="Basic and acidic residues" evidence="9">
    <location>
        <begin position="645"/>
        <end position="663"/>
    </location>
</feature>
<feature type="compositionally biased region" description="Polar residues" evidence="9">
    <location>
        <begin position="684"/>
        <end position="693"/>
    </location>
</feature>
<name>A0A176VWP1_MARPO</name>
<feature type="region of interest" description="Disordered" evidence="9">
    <location>
        <begin position="116"/>
        <end position="135"/>
    </location>
</feature>
<dbReference type="Pfam" id="PF23065">
    <property type="entry name" value="PH_SMPa"/>
    <property type="match status" value="1"/>
</dbReference>
<keyword evidence="7" id="KW-0446">Lipid-binding</keyword>
<evidence type="ECO:0000256" key="8">
    <source>
        <dbReference type="ARBA" id="ARBA00023136"/>
    </source>
</evidence>
<dbReference type="GO" id="GO:0005789">
    <property type="term" value="C:endoplasmic reticulum membrane"/>
    <property type="evidence" value="ECO:0007669"/>
    <property type="project" value="UniProtKB-SubCell"/>
</dbReference>
<dbReference type="AlphaFoldDB" id="A0A176VWP1"/>
<feature type="compositionally biased region" description="Basic and acidic residues" evidence="9">
    <location>
        <begin position="807"/>
        <end position="833"/>
    </location>
</feature>
<evidence type="ECO:0000256" key="4">
    <source>
        <dbReference type="ARBA" id="ARBA00022824"/>
    </source>
</evidence>
<feature type="transmembrane region" description="Helical" evidence="10">
    <location>
        <begin position="27"/>
        <end position="56"/>
    </location>
</feature>